<evidence type="ECO:0000313" key="2">
    <source>
        <dbReference type="Proteomes" id="UP000186922"/>
    </source>
</evidence>
<dbReference type="Proteomes" id="UP000186922">
    <property type="component" value="Unassembled WGS sequence"/>
</dbReference>
<evidence type="ECO:0000313" key="1">
    <source>
        <dbReference type="EMBL" id="GAU98642.1"/>
    </source>
</evidence>
<organism evidence="1 2">
    <name type="scientific">Ramazzottius varieornatus</name>
    <name type="common">Water bear</name>
    <name type="synonym">Tardigrade</name>
    <dbReference type="NCBI Taxonomy" id="947166"/>
    <lineage>
        <taxon>Eukaryota</taxon>
        <taxon>Metazoa</taxon>
        <taxon>Ecdysozoa</taxon>
        <taxon>Tardigrada</taxon>
        <taxon>Eutardigrada</taxon>
        <taxon>Parachela</taxon>
        <taxon>Hypsibioidea</taxon>
        <taxon>Ramazzottiidae</taxon>
        <taxon>Ramazzottius</taxon>
    </lineage>
</organism>
<dbReference type="AlphaFoldDB" id="A0A1D1VEX6"/>
<dbReference type="EMBL" id="BDGG01000004">
    <property type="protein sequence ID" value="GAU98642.1"/>
    <property type="molecule type" value="Genomic_DNA"/>
</dbReference>
<keyword evidence="2" id="KW-1185">Reference proteome</keyword>
<sequence length="89" mass="10357">MRIDCVKADPMVQEAGRCFRMAEHKIKSSFIGRVNQDQYDVMDMRRFERENGTIKARHRIAMQSMFHLTSDPIRPANGTALVKKPDYGR</sequence>
<proteinExistence type="predicted"/>
<name>A0A1D1VEX6_RAMVA</name>
<accession>A0A1D1VEX6</accession>
<reference evidence="1 2" key="1">
    <citation type="journal article" date="2016" name="Nat. Commun.">
        <title>Extremotolerant tardigrade genome and improved radiotolerance of human cultured cells by tardigrade-unique protein.</title>
        <authorList>
            <person name="Hashimoto T."/>
            <person name="Horikawa D.D."/>
            <person name="Saito Y."/>
            <person name="Kuwahara H."/>
            <person name="Kozuka-Hata H."/>
            <person name="Shin-I T."/>
            <person name="Minakuchi Y."/>
            <person name="Ohishi K."/>
            <person name="Motoyama A."/>
            <person name="Aizu T."/>
            <person name="Enomoto A."/>
            <person name="Kondo K."/>
            <person name="Tanaka S."/>
            <person name="Hara Y."/>
            <person name="Koshikawa S."/>
            <person name="Sagara H."/>
            <person name="Miura T."/>
            <person name="Yokobori S."/>
            <person name="Miyagawa K."/>
            <person name="Suzuki Y."/>
            <person name="Kubo T."/>
            <person name="Oyama M."/>
            <person name="Kohara Y."/>
            <person name="Fujiyama A."/>
            <person name="Arakawa K."/>
            <person name="Katayama T."/>
            <person name="Toyoda A."/>
            <person name="Kunieda T."/>
        </authorList>
    </citation>
    <scope>NUCLEOTIDE SEQUENCE [LARGE SCALE GENOMIC DNA]</scope>
    <source>
        <strain evidence="1 2">YOKOZUNA-1</strain>
    </source>
</reference>
<comment type="caution">
    <text evidence="1">The sequence shown here is derived from an EMBL/GenBank/DDBJ whole genome shotgun (WGS) entry which is preliminary data.</text>
</comment>
<gene>
    <name evidence="1" type="primary">RvY_09761-1</name>
    <name evidence="1" type="synonym">RvY_09761.1</name>
    <name evidence="1" type="ORF">RvY_09761</name>
</gene>
<protein>
    <submittedName>
        <fullName evidence="1">Uncharacterized protein</fullName>
    </submittedName>
</protein>